<comment type="caution">
    <text evidence="6">The sequence shown here is derived from an EMBL/GenBank/DDBJ whole genome shotgun (WGS) entry which is preliminary data.</text>
</comment>
<evidence type="ECO:0000256" key="4">
    <source>
        <dbReference type="ARBA" id="ARBA00023136"/>
    </source>
</evidence>
<evidence type="ECO:0000256" key="2">
    <source>
        <dbReference type="ARBA" id="ARBA00022692"/>
    </source>
</evidence>
<evidence type="ECO:0000313" key="6">
    <source>
        <dbReference type="EMBL" id="GGB69703.1"/>
    </source>
</evidence>
<feature type="transmembrane region" description="Helical" evidence="5">
    <location>
        <begin position="119"/>
        <end position="141"/>
    </location>
</feature>
<evidence type="ECO:0000256" key="1">
    <source>
        <dbReference type="ARBA" id="ARBA00004370"/>
    </source>
</evidence>
<dbReference type="InterPro" id="IPR001129">
    <property type="entry name" value="Membr-assoc_MAPEG"/>
</dbReference>
<reference evidence="7" key="1">
    <citation type="journal article" date="2019" name="Int. J. Syst. Evol. Microbiol.">
        <title>The Global Catalogue of Microorganisms (GCM) 10K type strain sequencing project: providing services to taxonomists for standard genome sequencing and annotation.</title>
        <authorList>
            <consortium name="The Broad Institute Genomics Platform"/>
            <consortium name="The Broad Institute Genome Sequencing Center for Infectious Disease"/>
            <person name="Wu L."/>
            <person name="Ma J."/>
        </authorList>
    </citation>
    <scope>NUCLEOTIDE SEQUENCE [LARGE SCALE GENOMIC DNA]</scope>
    <source>
        <strain evidence="7">CGMCC 1.12851</strain>
    </source>
</reference>
<dbReference type="RefSeq" id="WP_188514872.1">
    <property type="nucleotide sequence ID" value="NZ_BMGD01000004.1"/>
</dbReference>
<accession>A0ABQ1JI99</accession>
<comment type="subcellular location">
    <subcellularLocation>
        <location evidence="1">Membrane</location>
    </subcellularLocation>
</comment>
<feature type="transmembrane region" description="Helical" evidence="5">
    <location>
        <begin position="93"/>
        <end position="112"/>
    </location>
</feature>
<dbReference type="Pfam" id="PF01124">
    <property type="entry name" value="MAPEG"/>
    <property type="match status" value="1"/>
</dbReference>
<gene>
    <name evidence="6" type="ORF">GCM10010833_26180</name>
</gene>
<keyword evidence="2 5" id="KW-0812">Transmembrane</keyword>
<proteinExistence type="predicted"/>
<protein>
    <submittedName>
        <fullName evidence="6">Membrane protein</fullName>
    </submittedName>
</protein>
<name>A0ABQ1JI99_9SPHN</name>
<sequence length="147" mass="16395">MPNAILQPVVIMLAWTMVIWLWMYITRIPAMQKAKIDVANLKGGTGKDLDTVLPAEIQWKAHNYNHLLAEPTIFYAVCIVLAIIGHGDGMNLVVAWLYVALRIAHSLVQVTVNRVAIRFLLFAASSLCLMVLIFHAAIPVFDLHLHG</sequence>
<keyword evidence="4 5" id="KW-0472">Membrane</keyword>
<evidence type="ECO:0000256" key="5">
    <source>
        <dbReference type="SAM" id="Phobius"/>
    </source>
</evidence>
<dbReference type="Proteomes" id="UP000614261">
    <property type="component" value="Unassembled WGS sequence"/>
</dbReference>
<keyword evidence="3 5" id="KW-1133">Transmembrane helix</keyword>
<feature type="transmembrane region" description="Helical" evidence="5">
    <location>
        <begin position="6"/>
        <end position="25"/>
    </location>
</feature>
<evidence type="ECO:0000313" key="7">
    <source>
        <dbReference type="Proteomes" id="UP000614261"/>
    </source>
</evidence>
<dbReference type="EMBL" id="BMGD01000004">
    <property type="protein sequence ID" value="GGB69703.1"/>
    <property type="molecule type" value="Genomic_DNA"/>
</dbReference>
<keyword evidence="7" id="KW-1185">Reference proteome</keyword>
<feature type="transmembrane region" description="Helical" evidence="5">
    <location>
        <begin position="67"/>
        <end position="87"/>
    </location>
</feature>
<dbReference type="Gene3D" id="1.20.120.550">
    <property type="entry name" value="Membrane associated eicosanoid/glutathione metabolism-like domain"/>
    <property type="match status" value="1"/>
</dbReference>
<organism evidence="6 7">
    <name type="scientific">Blastomonas aquatica</name>
    <dbReference type="NCBI Taxonomy" id="1510276"/>
    <lineage>
        <taxon>Bacteria</taxon>
        <taxon>Pseudomonadati</taxon>
        <taxon>Pseudomonadota</taxon>
        <taxon>Alphaproteobacteria</taxon>
        <taxon>Sphingomonadales</taxon>
        <taxon>Sphingomonadaceae</taxon>
        <taxon>Blastomonas</taxon>
    </lineage>
</organism>
<evidence type="ECO:0000256" key="3">
    <source>
        <dbReference type="ARBA" id="ARBA00022989"/>
    </source>
</evidence>
<dbReference type="SUPFAM" id="SSF161084">
    <property type="entry name" value="MAPEG domain-like"/>
    <property type="match status" value="1"/>
</dbReference>
<dbReference type="InterPro" id="IPR023352">
    <property type="entry name" value="MAPEG-like_dom_sf"/>
</dbReference>